<dbReference type="NCBIfam" id="TIGR04183">
    <property type="entry name" value="Por_Secre_tail"/>
    <property type="match status" value="1"/>
</dbReference>
<dbReference type="PANTHER" id="PTHR31018:SF3">
    <property type="entry name" value="RECEPTOR PROTEIN-TYROSINE KINASE"/>
    <property type="match status" value="1"/>
</dbReference>
<name>A0A4Q5LAX5_9BACT</name>
<dbReference type="AlphaFoldDB" id="A0A4Q5LAX5"/>
<dbReference type="SUPFAM" id="SSF52058">
    <property type="entry name" value="L domain-like"/>
    <property type="match status" value="2"/>
</dbReference>
<dbReference type="InterPro" id="IPR026444">
    <property type="entry name" value="Secre_tail"/>
</dbReference>
<evidence type="ECO:0000256" key="6">
    <source>
        <dbReference type="SAM" id="SignalP"/>
    </source>
</evidence>
<evidence type="ECO:0000256" key="5">
    <source>
        <dbReference type="ARBA" id="ARBA00023180"/>
    </source>
</evidence>
<dbReference type="Proteomes" id="UP000294155">
    <property type="component" value="Unassembled WGS sequence"/>
</dbReference>
<dbReference type="Gene3D" id="3.80.20.20">
    <property type="entry name" value="Receptor L-domain"/>
    <property type="match status" value="1"/>
</dbReference>
<evidence type="ECO:0000256" key="4">
    <source>
        <dbReference type="ARBA" id="ARBA00022729"/>
    </source>
</evidence>
<sequence>MSIRLAYTPTVLSPFSMKQLLLIFLLCAVSRFAAAQPCAFNLTSQTQVNNVAASGCTTALSLTIYGGSNASTDPDKIVDLTPLSGITAVLGGVYVSVSDLTSLQGLANIRTIGGNFSISSATTNPNLGINSFQSLESVGGDLAILDCPRLTAIAGFPLLRSARTVTITRNPLLGGINGFNALQSTSLFFISQCAALRSINGFANLSTLVGPNSREPSQFSISNNPALEEIIGFGSLSSVDYFSITFNNTLQRLAAFNNLRNVTSMIVQDCNRLTTLAGFNGGLQANTCIVARNSLLQDIPGFSGLRVQQLNVNNNPVLLNVTGFNNSTSEVVNIDTNPGLTVISGFRSAAFTNYISVQNNTQLDSIAGFRGASSPTIIYIRNNPRLRGIERGFAFGFYAPLTSLYIQNNPLLAACAQPWICSYLRRNGSAFIDNNAAGCTPAAILQSCQPLAIQAPGVEPAQAYPNPVMDVLHLPSSTTYTVRDLLGRVKLQGQGAQILMGDLPTGIYLVETSQKVHQQLRIIKQ</sequence>
<accession>A0A4Q5LAX5</accession>
<dbReference type="InterPro" id="IPR036941">
    <property type="entry name" value="Rcpt_L-dom_sf"/>
</dbReference>
<protein>
    <submittedName>
        <fullName evidence="7">T9SS type A sorting domain-containing protein</fullName>
    </submittedName>
</protein>
<dbReference type="GO" id="GO:0030313">
    <property type="term" value="C:cell envelope"/>
    <property type="evidence" value="ECO:0007669"/>
    <property type="project" value="UniProtKB-SubCell"/>
</dbReference>
<dbReference type="EMBL" id="SEWE01000020">
    <property type="protein sequence ID" value="RYU79289.1"/>
    <property type="molecule type" value="Genomic_DNA"/>
</dbReference>
<evidence type="ECO:0000313" key="7">
    <source>
        <dbReference type="EMBL" id="RYU79289.1"/>
    </source>
</evidence>
<reference evidence="7 8" key="1">
    <citation type="submission" date="2019-02" db="EMBL/GenBank/DDBJ databases">
        <title>Bacterial novel species isolated from soil.</title>
        <authorList>
            <person name="Jung H.-Y."/>
        </authorList>
    </citation>
    <scope>NUCLEOTIDE SEQUENCE [LARGE SCALE GENOMIC DNA]</scope>
    <source>
        <strain evidence="7 8">1-3-3-3</strain>
    </source>
</reference>
<evidence type="ECO:0000313" key="8">
    <source>
        <dbReference type="Proteomes" id="UP000294155"/>
    </source>
</evidence>
<keyword evidence="2" id="KW-0134">Cell wall</keyword>
<dbReference type="PANTHER" id="PTHR31018">
    <property type="entry name" value="SPORULATION-SPECIFIC PROTEIN-RELATED"/>
    <property type="match status" value="1"/>
</dbReference>
<evidence type="ECO:0000256" key="2">
    <source>
        <dbReference type="ARBA" id="ARBA00022512"/>
    </source>
</evidence>
<comment type="caution">
    <text evidence="7">The sequence shown here is derived from an EMBL/GenBank/DDBJ whole genome shotgun (WGS) entry which is preliminary data.</text>
</comment>
<evidence type="ECO:0000256" key="1">
    <source>
        <dbReference type="ARBA" id="ARBA00004191"/>
    </source>
</evidence>
<feature type="signal peptide" evidence="6">
    <location>
        <begin position="1"/>
        <end position="35"/>
    </location>
</feature>
<evidence type="ECO:0000256" key="3">
    <source>
        <dbReference type="ARBA" id="ARBA00022525"/>
    </source>
</evidence>
<keyword evidence="8" id="KW-1185">Reference proteome</keyword>
<dbReference type="InterPro" id="IPR051648">
    <property type="entry name" value="CWI-Assembly_Regulator"/>
</dbReference>
<keyword evidence="5" id="KW-0325">Glycoprotein</keyword>
<keyword evidence="4 6" id="KW-0732">Signal</keyword>
<keyword evidence="3" id="KW-0964">Secreted</keyword>
<proteinExistence type="predicted"/>
<dbReference type="Gene3D" id="3.80.10.10">
    <property type="entry name" value="Ribonuclease Inhibitor"/>
    <property type="match status" value="1"/>
</dbReference>
<dbReference type="InterPro" id="IPR032675">
    <property type="entry name" value="LRR_dom_sf"/>
</dbReference>
<dbReference type="OrthoDB" id="874293at2"/>
<feature type="chain" id="PRO_5020273310" evidence="6">
    <location>
        <begin position="36"/>
        <end position="525"/>
    </location>
</feature>
<gene>
    <name evidence="7" type="ORF">EWM57_11120</name>
</gene>
<comment type="subcellular location">
    <subcellularLocation>
        <location evidence="1">Secreted</location>
        <location evidence="1">Cell wall</location>
    </subcellularLocation>
</comment>
<organism evidence="7 8">
    <name type="scientific">Hymenobacter persicinus</name>
    <dbReference type="NCBI Taxonomy" id="2025506"/>
    <lineage>
        <taxon>Bacteria</taxon>
        <taxon>Pseudomonadati</taxon>
        <taxon>Bacteroidota</taxon>
        <taxon>Cytophagia</taxon>
        <taxon>Cytophagales</taxon>
        <taxon>Hymenobacteraceae</taxon>
        <taxon>Hymenobacter</taxon>
    </lineage>
</organism>